<organism evidence="1 2">
    <name type="scientific">Cetraspora pellucida</name>
    <dbReference type="NCBI Taxonomy" id="1433469"/>
    <lineage>
        <taxon>Eukaryota</taxon>
        <taxon>Fungi</taxon>
        <taxon>Fungi incertae sedis</taxon>
        <taxon>Mucoromycota</taxon>
        <taxon>Glomeromycotina</taxon>
        <taxon>Glomeromycetes</taxon>
        <taxon>Diversisporales</taxon>
        <taxon>Gigasporaceae</taxon>
        <taxon>Cetraspora</taxon>
    </lineage>
</organism>
<dbReference type="Proteomes" id="UP000789366">
    <property type="component" value="Unassembled WGS sequence"/>
</dbReference>
<comment type="caution">
    <text evidence="1">The sequence shown here is derived from an EMBL/GenBank/DDBJ whole genome shotgun (WGS) entry which is preliminary data.</text>
</comment>
<proteinExistence type="predicted"/>
<accession>A0ACA9RFJ0</accession>
<keyword evidence="2" id="KW-1185">Reference proteome</keyword>
<gene>
    <name evidence="1" type="ORF">SPELUC_LOCUS17304</name>
</gene>
<feature type="non-terminal residue" evidence="1">
    <location>
        <position position="40"/>
    </location>
</feature>
<name>A0ACA9RFJ0_9GLOM</name>
<protein>
    <submittedName>
        <fullName evidence="1">10783_t:CDS:1</fullName>
    </submittedName>
</protein>
<evidence type="ECO:0000313" key="1">
    <source>
        <dbReference type="EMBL" id="CAG8791864.1"/>
    </source>
</evidence>
<reference evidence="1" key="1">
    <citation type="submission" date="2021-06" db="EMBL/GenBank/DDBJ databases">
        <authorList>
            <person name="Kallberg Y."/>
            <person name="Tangrot J."/>
            <person name="Rosling A."/>
        </authorList>
    </citation>
    <scope>NUCLEOTIDE SEQUENCE</scope>
    <source>
        <strain evidence="1">28 12/20/2015</strain>
    </source>
</reference>
<sequence length="40" mass="5076">YKIEYKLDKLVFKIRFKEKLQKYVIKSKKFLTTIFNEYLQ</sequence>
<feature type="non-terminal residue" evidence="1">
    <location>
        <position position="1"/>
    </location>
</feature>
<evidence type="ECO:0000313" key="2">
    <source>
        <dbReference type="Proteomes" id="UP000789366"/>
    </source>
</evidence>
<dbReference type="EMBL" id="CAJVPW010069982">
    <property type="protein sequence ID" value="CAG8791864.1"/>
    <property type="molecule type" value="Genomic_DNA"/>
</dbReference>